<dbReference type="InterPro" id="IPR050346">
    <property type="entry name" value="FMO-like"/>
</dbReference>
<dbReference type="Proteomes" id="UP000094444">
    <property type="component" value="Unassembled WGS sequence"/>
</dbReference>
<dbReference type="Gene3D" id="3.50.50.60">
    <property type="entry name" value="FAD/NAD(P)-binding domain"/>
    <property type="match status" value="2"/>
</dbReference>
<comment type="caution">
    <text evidence="6">The sequence shown here is derived from an EMBL/GenBank/DDBJ whole genome shotgun (WGS) entry which is preliminary data.</text>
</comment>
<protein>
    <recommendedName>
        <fullName evidence="8">Dimethylaniline monooxygenase</fullName>
    </recommendedName>
</protein>
<dbReference type="PANTHER" id="PTHR23023">
    <property type="entry name" value="DIMETHYLANILINE MONOOXYGENASE"/>
    <property type="match status" value="1"/>
</dbReference>
<dbReference type="InParanoid" id="A0A2P5HUJ2"/>
<dbReference type="Pfam" id="PF00743">
    <property type="entry name" value="FMO-like"/>
    <property type="match status" value="1"/>
</dbReference>
<keyword evidence="5" id="KW-0560">Oxidoreductase</keyword>
<keyword evidence="4" id="KW-0521">NADP</keyword>
<dbReference type="GO" id="GO:0050661">
    <property type="term" value="F:NADP binding"/>
    <property type="evidence" value="ECO:0007669"/>
    <property type="project" value="InterPro"/>
</dbReference>
<evidence type="ECO:0000256" key="4">
    <source>
        <dbReference type="ARBA" id="ARBA00022857"/>
    </source>
</evidence>
<accession>A0A2P5HUJ2</accession>
<organism evidence="6 7">
    <name type="scientific">Diaporthe helianthi</name>
    <dbReference type="NCBI Taxonomy" id="158607"/>
    <lineage>
        <taxon>Eukaryota</taxon>
        <taxon>Fungi</taxon>
        <taxon>Dikarya</taxon>
        <taxon>Ascomycota</taxon>
        <taxon>Pezizomycotina</taxon>
        <taxon>Sordariomycetes</taxon>
        <taxon>Sordariomycetidae</taxon>
        <taxon>Diaporthales</taxon>
        <taxon>Diaporthaceae</taxon>
        <taxon>Diaporthe</taxon>
    </lineage>
</organism>
<comment type="similarity">
    <text evidence="1">Belongs to the FMO family.</text>
</comment>
<evidence type="ECO:0000256" key="2">
    <source>
        <dbReference type="ARBA" id="ARBA00022630"/>
    </source>
</evidence>
<reference evidence="6" key="1">
    <citation type="submission" date="2017-09" db="EMBL/GenBank/DDBJ databases">
        <title>Polyketide synthases of a Diaporthe helianthi virulent isolate.</title>
        <authorList>
            <person name="Baroncelli R."/>
        </authorList>
    </citation>
    <scope>NUCLEOTIDE SEQUENCE [LARGE SCALE GENOMIC DNA]</scope>
    <source>
        <strain evidence="6">7/96</strain>
    </source>
</reference>
<dbReference type="InterPro" id="IPR020946">
    <property type="entry name" value="Flavin_mOase-like"/>
</dbReference>
<dbReference type="GO" id="GO:0050660">
    <property type="term" value="F:flavin adenine dinucleotide binding"/>
    <property type="evidence" value="ECO:0007669"/>
    <property type="project" value="InterPro"/>
</dbReference>
<dbReference type="OrthoDB" id="66881at2759"/>
<dbReference type="GO" id="GO:0004499">
    <property type="term" value="F:N,N-dimethylaniline monooxygenase activity"/>
    <property type="evidence" value="ECO:0007669"/>
    <property type="project" value="InterPro"/>
</dbReference>
<dbReference type="AlphaFoldDB" id="A0A2P5HUJ2"/>
<gene>
    <name evidence="6" type="ORF">DHEL01_v207674</name>
</gene>
<dbReference type="PRINTS" id="PR00370">
    <property type="entry name" value="FMOXYGENASE"/>
</dbReference>
<evidence type="ECO:0000313" key="7">
    <source>
        <dbReference type="Proteomes" id="UP000094444"/>
    </source>
</evidence>
<evidence type="ECO:0000313" key="6">
    <source>
        <dbReference type="EMBL" id="POS73928.1"/>
    </source>
</evidence>
<keyword evidence="3" id="KW-0274">FAD</keyword>
<dbReference type="InterPro" id="IPR036188">
    <property type="entry name" value="FAD/NAD-bd_sf"/>
</dbReference>
<evidence type="ECO:0000256" key="3">
    <source>
        <dbReference type="ARBA" id="ARBA00022827"/>
    </source>
</evidence>
<dbReference type="SUPFAM" id="SSF51905">
    <property type="entry name" value="FAD/NAD(P)-binding domain"/>
    <property type="match status" value="2"/>
</dbReference>
<evidence type="ECO:0000256" key="5">
    <source>
        <dbReference type="ARBA" id="ARBA00023002"/>
    </source>
</evidence>
<sequence>MDQSQVITSNPVAVIGAGVSGLVAAKRLAAEGFQVDVYERQRQAGGLWNFSPDPNAPFASAVYGDLQTNFPRQLMELQDYPWTNQPLFMHHTLVQQYLEGYSRNIQTNFPGRIRFIFDTEVVRLCHESYAGGHWELTYRFARLGSLRGEKSTQRYIFVVVAVGVYDQPFMPYYQGLSEWRELWKGSVTHSKFYRSPHEFEDKRVLIVGYQASGFEIANKIAAHASGLWVSSTRPLADGPGGLPCNAIPMTAVSRFDAAERRVTFTDGQSIEVQHIIFCIGYQYHQPFIKKNSSTDEARFPSGLSLDHLHEHVIYIEQPTLTFVGIVKGAVPTFLVVQAQAAFVARFFADHIRALRPRQEDAQHRLPYPLFMDYMLRLESLCDQADKGRLGGVIPGSHPIFRWTMELDLVRTKRAEIRGAFMSQNNQMTGVWSTVDTLHEYHCRFLTGSNQNFVALVPFLILSYGYKDDNDSGLTLPFEGWEEGFGQIIGNSIINSTRTLSETLGPDSNDAIRMGSQKLFQLVRDRWSRWAGTRKWAETDQLEVWKKAFEKSFFFANRDLSLQTAFHGHPRTPISSPAPRFVRGGFDGC</sequence>
<dbReference type="InterPro" id="IPR000960">
    <property type="entry name" value="Flavin_mOase"/>
</dbReference>
<keyword evidence="7" id="KW-1185">Reference proteome</keyword>
<evidence type="ECO:0008006" key="8">
    <source>
        <dbReference type="Google" id="ProtNLM"/>
    </source>
</evidence>
<evidence type="ECO:0000256" key="1">
    <source>
        <dbReference type="ARBA" id="ARBA00009183"/>
    </source>
</evidence>
<keyword evidence="2" id="KW-0285">Flavoprotein</keyword>
<dbReference type="EMBL" id="MAVT02000709">
    <property type="protein sequence ID" value="POS73928.1"/>
    <property type="molecule type" value="Genomic_DNA"/>
</dbReference>
<name>A0A2P5HUJ2_DIAHE</name>
<proteinExistence type="inferred from homology"/>